<dbReference type="PANTHER" id="PTHR43072:SF51">
    <property type="entry name" value="ABC SUPERFAMILY TRANSPORT PROTEIN"/>
    <property type="match status" value="1"/>
</dbReference>
<dbReference type="PANTHER" id="PTHR43072">
    <property type="entry name" value="N-ACETYLTRANSFERASE"/>
    <property type="match status" value="1"/>
</dbReference>
<dbReference type="InterPro" id="IPR001667">
    <property type="entry name" value="DDH_dom"/>
</dbReference>
<evidence type="ECO:0000259" key="3">
    <source>
        <dbReference type="PROSITE" id="PS51186"/>
    </source>
</evidence>
<name>A0A8T4L6E0_9ARCH</name>
<dbReference type="Pfam" id="PF01368">
    <property type="entry name" value="DHH"/>
    <property type="match status" value="1"/>
</dbReference>
<dbReference type="EMBL" id="JAGVWE010000003">
    <property type="protein sequence ID" value="MBS3062838.1"/>
    <property type="molecule type" value="Genomic_DNA"/>
</dbReference>
<proteinExistence type="predicted"/>
<sequence>MKDHATGYAYVSPVRRARETDLKQLAGLERLIFPPGIADSRETLRKRLKAFRDGFLAYEEEGQILGYLSAEFWDEMHPLEAGQPIRGRHVSSGQIMYIHVVAVHPDHQAKGIGTKLMHALLDLARRHHCSKALLVSRRTQKRAHGFYSKFRFKLKKTVPGFFKPLHREPVDGLVFELDLRLGSQIKDKIPKQLDARKLLGRLTTFMYHLRREDRIALVHHLDADGLTSACILNRAIEKLRGRPAELEIPSGYSDRETREKIIPLLVKHDINKVIVSDIGIDSNPVLIEEAPKNIQFVVFDHHKIYQDLASGRVIFIKAQYLSALDGSKYPAAKLVFDCMNQVIDVRETDWISAIGVLADMGLRTWRKFIKDTCHRNKVPLEKLLELKELISSVESLAPKEFPRLFREFYCARNWREVLRSQFMRYKKTFEREIGRLYSGVRQKAEFIPELDLIFYEIKSGYEIKSALVNKLSTQLFPRQTLILIQDKGDKLLRFSGRRQDFKVKVNDLLEEAVQGLELGSAGGHIPAAAGRVARTERDSFKSNIVRVLVRQYFASFRIRKAKSGDLDRIVEIQRKAFNRGICDPRSHYAARLELHPAGCFAAEVNNQVIGYCLTERWTKRHGYCVTDNPRQTHVPDGPILFIPSTATLPEFRGKGIATALLREAIGFARKQGIKKVTLGFEGNNPEGIAICKNMGFRLYRNLRKSMVFYFGKKTKKVDCLVFDLKLRK</sequence>
<feature type="domain" description="N-acetyltransferase" evidence="3">
    <location>
        <begin position="556"/>
        <end position="715"/>
    </location>
</feature>
<reference evidence="4" key="2">
    <citation type="submission" date="2021-05" db="EMBL/GenBank/DDBJ databases">
        <title>Protein family content uncovers lineage relationships and bacterial pathway maintenance mechanisms in DPANN archaea.</title>
        <authorList>
            <person name="Castelle C.J."/>
            <person name="Meheust R."/>
            <person name="Jaffe A.L."/>
            <person name="Seitz K."/>
            <person name="Gong X."/>
            <person name="Baker B.J."/>
            <person name="Banfield J.F."/>
        </authorList>
    </citation>
    <scope>NUCLEOTIDE SEQUENCE</scope>
    <source>
        <strain evidence="4">RIFCSPLOWO2_01_FULL_58_19</strain>
    </source>
</reference>
<comment type="caution">
    <text evidence="4">The sequence shown here is derived from an EMBL/GenBank/DDBJ whole genome shotgun (WGS) entry which is preliminary data.</text>
</comment>
<dbReference type="InterPro" id="IPR038763">
    <property type="entry name" value="DHH_sf"/>
</dbReference>
<evidence type="ECO:0000313" key="4">
    <source>
        <dbReference type="EMBL" id="MBS3062838.1"/>
    </source>
</evidence>
<evidence type="ECO:0000313" key="5">
    <source>
        <dbReference type="Proteomes" id="UP000678237"/>
    </source>
</evidence>
<dbReference type="Gene3D" id="3.40.630.30">
    <property type="match status" value="2"/>
</dbReference>
<evidence type="ECO:0000256" key="2">
    <source>
        <dbReference type="ARBA" id="ARBA00023315"/>
    </source>
</evidence>
<dbReference type="EC" id="2.3.1.-" evidence="4"/>
<accession>A0A8T4L6E0</accession>
<dbReference type="InterPro" id="IPR016181">
    <property type="entry name" value="Acyl_CoA_acyltransferase"/>
</dbReference>
<protein>
    <submittedName>
        <fullName evidence="4">GNAT family N-acetyltransferase</fullName>
        <ecNumber evidence="4">2.3.1.-</ecNumber>
    </submittedName>
</protein>
<dbReference type="SUPFAM" id="SSF55729">
    <property type="entry name" value="Acyl-CoA N-acyltransferases (Nat)"/>
    <property type="match status" value="2"/>
</dbReference>
<dbReference type="Gene3D" id="3.90.1640.30">
    <property type="match status" value="1"/>
</dbReference>
<keyword evidence="2 4" id="KW-0012">Acyltransferase</keyword>
<evidence type="ECO:0000256" key="1">
    <source>
        <dbReference type="ARBA" id="ARBA00022679"/>
    </source>
</evidence>
<dbReference type="CDD" id="cd04301">
    <property type="entry name" value="NAT_SF"/>
    <property type="match status" value="2"/>
</dbReference>
<keyword evidence="1 4" id="KW-0808">Transferase</keyword>
<organism evidence="4 5">
    <name type="scientific">Candidatus Iainarchaeum sp</name>
    <dbReference type="NCBI Taxonomy" id="3101447"/>
    <lineage>
        <taxon>Archaea</taxon>
        <taxon>Candidatus Iainarchaeota</taxon>
        <taxon>Candidatus Iainarchaeia</taxon>
        <taxon>Candidatus Iainarchaeales</taxon>
        <taxon>Candidatus Iainarchaeaceae</taxon>
        <taxon>Candidatus Iainarchaeum</taxon>
    </lineage>
</organism>
<dbReference type="PROSITE" id="PS51186">
    <property type="entry name" value="GNAT"/>
    <property type="match status" value="2"/>
</dbReference>
<dbReference type="GO" id="GO:0016747">
    <property type="term" value="F:acyltransferase activity, transferring groups other than amino-acyl groups"/>
    <property type="evidence" value="ECO:0007669"/>
    <property type="project" value="InterPro"/>
</dbReference>
<reference evidence="4" key="1">
    <citation type="submission" date="2021-03" db="EMBL/GenBank/DDBJ databases">
        <authorList>
            <person name="Jaffe A."/>
        </authorList>
    </citation>
    <scope>NUCLEOTIDE SEQUENCE</scope>
    <source>
        <strain evidence="4">RIFCSPLOWO2_01_FULL_58_19</strain>
    </source>
</reference>
<dbReference type="InterPro" id="IPR000182">
    <property type="entry name" value="GNAT_dom"/>
</dbReference>
<dbReference type="SUPFAM" id="SSF64182">
    <property type="entry name" value="DHH phosphoesterases"/>
    <property type="match status" value="1"/>
</dbReference>
<feature type="domain" description="N-acetyltransferase" evidence="3">
    <location>
        <begin position="12"/>
        <end position="180"/>
    </location>
</feature>
<dbReference type="AlphaFoldDB" id="A0A8T4L6E0"/>
<gene>
    <name evidence="4" type="ORF">J4203_03120</name>
</gene>
<dbReference type="Proteomes" id="UP000678237">
    <property type="component" value="Unassembled WGS sequence"/>
</dbReference>
<dbReference type="Pfam" id="PF00583">
    <property type="entry name" value="Acetyltransf_1"/>
    <property type="match status" value="2"/>
</dbReference>